<feature type="domain" description="HPr" evidence="4">
    <location>
        <begin position="1"/>
        <end position="67"/>
    </location>
</feature>
<dbReference type="InterPro" id="IPR050399">
    <property type="entry name" value="HPr"/>
</dbReference>
<dbReference type="EMBL" id="UINC01139115">
    <property type="protein sequence ID" value="SVD25465.1"/>
    <property type="molecule type" value="Genomic_DNA"/>
</dbReference>
<dbReference type="GO" id="GO:0005737">
    <property type="term" value="C:cytoplasm"/>
    <property type="evidence" value="ECO:0007669"/>
    <property type="project" value="UniProtKB-SubCell"/>
</dbReference>
<gene>
    <name evidence="5" type="ORF">METZ01_LOCUS378319</name>
</gene>
<dbReference type="PANTHER" id="PTHR33705:SF2">
    <property type="entry name" value="PHOSPHOCARRIER PROTEIN NPR"/>
    <property type="match status" value="1"/>
</dbReference>
<evidence type="ECO:0000256" key="3">
    <source>
        <dbReference type="ARBA" id="ARBA00022683"/>
    </source>
</evidence>
<dbReference type="SUPFAM" id="SSF55594">
    <property type="entry name" value="HPr-like"/>
    <property type="match status" value="1"/>
</dbReference>
<evidence type="ECO:0000256" key="1">
    <source>
        <dbReference type="ARBA" id="ARBA00004496"/>
    </source>
</evidence>
<comment type="subcellular location">
    <subcellularLocation>
        <location evidence="1">Cytoplasm</location>
    </subcellularLocation>
</comment>
<sequence>MAKTASKFQSDIRITSQYAKANGKNIMSLLLLQASFHSKINVQVSGEDEVLAMKTIVCLVENRFGEEE</sequence>
<dbReference type="Gene3D" id="3.30.1340.10">
    <property type="entry name" value="HPr-like"/>
    <property type="match status" value="1"/>
</dbReference>
<keyword evidence="3" id="KW-0598">Phosphotransferase system</keyword>
<name>A0A382TUT7_9ZZZZ</name>
<keyword evidence="2" id="KW-0963">Cytoplasm</keyword>
<reference evidence="5" key="1">
    <citation type="submission" date="2018-05" db="EMBL/GenBank/DDBJ databases">
        <authorList>
            <person name="Lanie J.A."/>
            <person name="Ng W.-L."/>
            <person name="Kazmierczak K.M."/>
            <person name="Andrzejewski T.M."/>
            <person name="Davidsen T.M."/>
            <person name="Wayne K.J."/>
            <person name="Tettelin H."/>
            <person name="Glass J.I."/>
            <person name="Rusch D."/>
            <person name="Podicherti R."/>
            <person name="Tsui H.-C.T."/>
            <person name="Winkler M.E."/>
        </authorList>
    </citation>
    <scope>NUCLEOTIDE SEQUENCE</scope>
</reference>
<accession>A0A382TUT7</accession>
<dbReference type="PROSITE" id="PS51350">
    <property type="entry name" value="PTS_HPR_DOM"/>
    <property type="match status" value="1"/>
</dbReference>
<evidence type="ECO:0000256" key="2">
    <source>
        <dbReference type="ARBA" id="ARBA00022490"/>
    </source>
</evidence>
<dbReference type="PANTHER" id="PTHR33705">
    <property type="entry name" value="PHOSPHOCARRIER PROTEIN HPR"/>
    <property type="match status" value="1"/>
</dbReference>
<dbReference type="GO" id="GO:0009401">
    <property type="term" value="P:phosphoenolpyruvate-dependent sugar phosphotransferase system"/>
    <property type="evidence" value="ECO:0007669"/>
    <property type="project" value="UniProtKB-KW"/>
</dbReference>
<dbReference type="AlphaFoldDB" id="A0A382TUT7"/>
<protein>
    <recommendedName>
        <fullName evidence="4">HPr domain-containing protein</fullName>
    </recommendedName>
</protein>
<dbReference type="InterPro" id="IPR000032">
    <property type="entry name" value="HPr-like"/>
</dbReference>
<proteinExistence type="predicted"/>
<evidence type="ECO:0000259" key="4">
    <source>
        <dbReference type="PROSITE" id="PS51350"/>
    </source>
</evidence>
<dbReference type="InterPro" id="IPR035895">
    <property type="entry name" value="HPr-like_sf"/>
</dbReference>
<organism evidence="5">
    <name type="scientific">marine metagenome</name>
    <dbReference type="NCBI Taxonomy" id="408172"/>
    <lineage>
        <taxon>unclassified sequences</taxon>
        <taxon>metagenomes</taxon>
        <taxon>ecological metagenomes</taxon>
    </lineage>
</organism>
<dbReference type="Pfam" id="PF00381">
    <property type="entry name" value="PTS-HPr"/>
    <property type="match status" value="1"/>
</dbReference>
<evidence type="ECO:0000313" key="5">
    <source>
        <dbReference type="EMBL" id="SVD25465.1"/>
    </source>
</evidence>